<dbReference type="InterPro" id="IPR035396">
    <property type="entry name" value="Bac_rhamnosid6H"/>
</dbReference>
<dbReference type="PANTHER" id="PTHR33307">
    <property type="entry name" value="ALPHA-RHAMNOSIDASE (EUROFUNG)"/>
    <property type="match status" value="1"/>
</dbReference>
<feature type="domain" description="Bacterial alpha-L-rhamnosidase N-terminal" evidence="5">
    <location>
        <begin position="155"/>
        <end position="317"/>
    </location>
</feature>
<dbReference type="InterPro" id="IPR012341">
    <property type="entry name" value="6hp_glycosidase-like_sf"/>
</dbReference>
<protein>
    <recommendedName>
        <fullName evidence="2">alpha-L-rhamnosidase</fullName>
        <ecNumber evidence="2">3.2.1.40</ecNumber>
    </recommendedName>
</protein>
<evidence type="ECO:0000256" key="1">
    <source>
        <dbReference type="ARBA" id="ARBA00001445"/>
    </source>
</evidence>
<dbReference type="Pfam" id="PF05592">
    <property type="entry name" value="Bac_rhamnosid"/>
    <property type="match status" value="1"/>
</dbReference>
<name>A0ABP0CHD0_9PEZI</name>
<dbReference type="EMBL" id="CAWUHC010000091">
    <property type="protein sequence ID" value="CAK7231032.1"/>
    <property type="molecule type" value="Genomic_DNA"/>
</dbReference>
<comment type="caution">
    <text evidence="8">The sequence shown here is derived from an EMBL/GenBank/DDBJ whole genome shotgun (WGS) entry which is preliminary data.</text>
</comment>
<dbReference type="Pfam" id="PF08531">
    <property type="entry name" value="Bac_rhamnosid_N"/>
    <property type="match status" value="1"/>
</dbReference>
<dbReference type="Gene3D" id="2.60.40.10">
    <property type="entry name" value="Immunoglobulins"/>
    <property type="match status" value="1"/>
</dbReference>
<reference evidence="8 9" key="1">
    <citation type="submission" date="2024-01" db="EMBL/GenBank/DDBJ databases">
        <authorList>
            <person name="Allen C."/>
            <person name="Tagirdzhanova G."/>
        </authorList>
    </citation>
    <scope>NUCLEOTIDE SEQUENCE [LARGE SCALE GENOMIC DNA]</scope>
</reference>
<evidence type="ECO:0000256" key="3">
    <source>
        <dbReference type="ARBA" id="ARBA00022801"/>
    </source>
</evidence>
<dbReference type="SUPFAM" id="SSF48208">
    <property type="entry name" value="Six-hairpin glycosidases"/>
    <property type="match status" value="1"/>
</dbReference>
<dbReference type="InterPro" id="IPR013783">
    <property type="entry name" value="Ig-like_fold"/>
</dbReference>
<evidence type="ECO:0000313" key="9">
    <source>
        <dbReference type="Proteomes" id="UP001642406"/>
    </source>
</evidence>
<dbReference type="InterPro" id="IPR035398">
    <property type="entry name" value="Bac_rhamnosid_C"/>
</dbReference>
<dbReference type="InterPro" id="IPR016007">
    <property type="entry name" value="Alpha_rhamnosid"/>
</dbReference>
<keyword evidence="3" id="KW-0378">Hydrolase</keyword>
<evidence type="ECO:0000259" key="4">
    <source>
        <dbReference type="Pfam" id="PF05592"/>
    </source>
</evidence>
<dbReference type="Pfam" id="PF25788">
    <property type="entry name" value="Ig_Rha78A_N"/>
    <property type="match status" value="1"/>
</dbReference>
<dbReference type="EC" id="3.2.1.40" evidence="2"/>
<gene>
    <name evidence="8" type="ORF">SBRCBS47491_007794</name>
</gene>
<dbReference type="PIRSF" id="PIRSF010631">
    <property type="entry name" value="A-rhamnsds"/>
    <property type="match status" value="1"/>
</dbReference>
<dbReference type="Proteomes" id="UP001642406">
    <property type="component" value="Unassembled WGS sequence"/>
</dbReference>
<dbReference type="PANTHER" id="PTHR33307:SF6">
    <property type="entry name" value="ALPHA-RHAMNOSIDASE (EUROFUNG)-RELATED"/>
    <property type="match status" value="1"/>
</dbReference>
<organism evidence="8 9">
    <name type="scientific">Sporothrix bragantina</name>
    <dbReference type="NCBI Taxonomy" id="671064"/>
    <lineage>
        <taxon>Eukaryota</taxon>
        <taxon>Fungi</taxon>
        <taxon>Dikarya</taxon>
        <taxon>Ascomycota</taxon>
        <taxon>Pezizomycotina</taxon>
        <taxon>Sordariomycetes</taxon>
        <taxon>Sordariomycetidae</taxon>
        <taxon>Ophiostomatales</taxon>
        <taxon>Ophiostomataceae</taxon>
        <taxon>Sporothrix</taxon>
    </lineage>
</organism>
<dbReference type="InterPro" id="IPR008928">
    <property type="entry name" value="6-hairpin_glycosidase_sf"/>
</dbReference>
<dbReference type="Pfam" id="PF17390">
    <property type="entry name" value="Bac_rhamnosid_C"/>
    <property type="match status" value="1"/>
</dbReference>
<dbReference type="Pfam" id="PF17389">
    <property type="entry name" value="Bac_rhamnosid6H"/>
    <property type="match status" value="1"/>
</dbReference>
<evidence type="ECO:0000259" key="5">
    <source>
        <dbReference type="Pfam" id="PF08531"/>
    </source>
</evidence>
<dbReference type="Gene3D" id="2.60.420.10">
    <property type="entry name" value="Maltose phosphorylase, domain 3"/>
    <property type="match status" value="1"/>
</dbReference>
<dbReference type="Gene3D" id="2.60.120.260">
    <property type="entry name" value="Galactose-binding domain-like"/>
    <property type="match status" value="2"/>
</dbReference>
<dbReference type="InterPro" id="IPR008902">
    <property type="entry name" value="Rhamnosid_concanavalin"/>
</dbReference>
<evidence type="ECO:0000256" key="2">
    <source>
        <dbReference type="ARBA" id="ARBA00012652"/>
    </source>
</evidence>
<keyword evidence="9" id="KW-1185">Reference proteome</keyword>
<proteinExistence type="predicted"/>
<dbReference type="Gene3D" id="1.50.10.10">
    <property type="match status" value="1"/>
</dbReference>
<evidence type="ECO:0000259" key="6">
    <source>
        <dbReference type="Pfam" id="PF17389"/>
    </source>
</evidence>
<evidence type="ECO:0000313" key="8">
    <source>
        <dbReference type="EMBL" id="CAK7231032.1"/>
    </source>
</evidence>
<comment type="catalytic activity">
    <reaction evidence="1">
        <text>Hydrolysis of terminal non-reducing alpha-L-rhamnose residues in alpha-L-rhamnosides.</text>
        <dbReference type="EC" id="3.2.1.40"/>
    </reaction>
</comment>
<accession>A0ABP0CHD0</accession>
<dbReference type="InterPro" id="IPR013737">
    <property type="entry name" value="Bac_rhamnosid_N"/>
</dbReference>
<feature type="domain" description="Alpha-L-rhamnosidase six-hairpin glycosidase" evidence="6">
    <location>
        <begin position="431"/>
        <end position="787"/>
    </location>
</feature>
<feature type="domain" description="Alpha-L-rhamnosidase concanavalin-like" evidence="4">
    <location>
        <begin position="328"/>
        <end position="426"/>
    </location>
</feature>
<sequence length="896" mass="99294">MGEHFISDDASGISIAELRAEHYESGFGIFHSTPRLSWRFAATTVHGWKQTSYEVVITRNGQVETYRTESSTSSLIPWPSTPLASREIAYVRVRATGTGGLQSNWAELTLEAALLQRDDWTAELIGGPSPVDVDAPIRPFCMRKTFNYVPDQGPARLYATAHGLYEAEINGQRVGDHLLAPGWQSYHHRLHYQTYDITALLRAGQNTIGVYVGEGWFAGRLGRPGTSNIWGDRLGFLGQLEVDGRVVCQTGSDWELLEGGPVLNSEIYNGEEYDSRLYDPSWSMVQSAVPNTRQHRVSVLPFPMAELIAPEAPPVRRIIEVQAKEIITTPSGKTVLDFGQNLAGWLRINVDLPGSPGSVMTIRHAEVLEHGELGTRPLRTAKATARIHLGGPTRGYEPRFTFYGFRYAEITGYDGVQLSDFTAVVISSDLRRTGTFECSHDLVNQLHENTVWSMRGNFISVPTDCPQRDERLGWSGDLQIFAPTANFLYDTAGFIGDWLRDLAADQADLGGIVPTVVPNVPMPPRHNNRQPMAAWGDAAVLTPWDLYQFFGDVSVLRKQWNSMVQWLDHGIPRDGDKNGPGFYDMNMPQFADWLDPRSPPALPGHTPTDPFLVANAYLVHVTQRAAEIAACLGEEKHAQRYGDDAQRLRQRFRDEYVTPKGRLSSDTQTAYVLALHMDLLDGQEQITTARDRLDWLARWDAFKINTGFVGTPHILPALAKVDAINIAYRMLQEKGCPSWLYPVTMGATTIWERWNSMLPDGSINPGQMTSFNHYALGSVCHFLHAHVAGLSATAPGWASALVRPRPGGTVRWARATHDSPIGPYSVSWQCDVLSQTMRTAVSVPPNGEARIVLPGIDVVVGSGEHVFETAWLADPDWPPQIIQGAQGQPVEATYAP</sequence>
<evidence type="ECO:0000259" key="7">
    <source>
        <dbReference type="Pfam" id="PF17390"/>
    </source>
</evidence>
<feature type="domain" description="Alpha-L-rhamnosidase C-terminal" evidence="7">
    <location>
        <begin position="789"/>
        <end position="866"/>
    </location>
</feature>